<feature type="region of interest" description="Disordered" evidence="1">
    <location>
        <begin position="1"/>
        <end position="29"/>
    </location>
</feature>
<dbReference type="GeneID" id="63826454"/>
<dbReference type="Proteomes" id="UP000076871">
    <property type="component" value="Unassembled WGS sequence"/>
</dbReference>
<proteinExistence type="predicted"/>
<keyword evidence="3" id="KW-1185">Reference proteome</keyword>
<evidence type="ECO:0000313" key="3">
    <source>
        <dbReference type="Proteomes" id="UP000076871"/>
    </source>
</evidence>
<reference evidence="2 3" key="1">
    <citation type="journal article" date="2016" name="Mol. Biol. Evol.">
        <title>Comparative Genomics of Early-Diverging Mushroom-Forming Fungi Provides Insights into the Origins of Lignocellulose Decay Capabilities.</title>
        <authorList>
            <person name="Nagy L.G."/>
            <person name="Riley R."/>
            <person name="Tritt A."/>
            <person name="Adam C."/>
            <person name="Daum C."/>
            <person name="Floudas D."/>
            <person name="Sun H."/>
            <person name="Yadav J.S."/>
            <person name="Pangilinan J."/>
            <person name="Larsson K.H."/>
            <person name="Matsuura K."/>
            <person name="Barry K."/>
            <person name="Labutti K."/>
            <person name="Kuo R."/>
            <person name="Ohm R.A."/>
            <person name="Bhattacharya S.S."/>
            <person name="Shirouzu T."/>
            <person name="Yoshinaga Y."/>
            <person name="Martin F.M."/>
            <person name="Grigoriev I.V."/>
            <person name="Hibbett D.S."/>
        </authorList>
    </citation>
    <scope>NUCLEOTIDE SEQUENCE [LARGE SCALE GENOMIC DNA]</scope>
    <source>
        <strain evidence="2 3">93-53</strain>
    </source>
</reference>
<name>A0A165D4U5_9APHY</name>
<evidence type="ECO:0000313" key="2">
    <source>
        <dbReference type="EMBL" id="KZT04155.1"/>
    </source>
</evidence>
<dbReference type="InParanoid" id="A0A165D4U5"/>
<organism evidence="2 3">
    <name type="scientific">Laetiporus sulphureus 93-53</name>
    <dbReference type="NCBI Taxonomy" id="1314785"/>
    <lineage>
        <taxon>Eukaryota</taxon>
        <taxon>Fungi</taxon>
        <taxon>Dikarya</taxon>
        <taxon>Basidiomycota</taxon>
        <taxon>Agaricomycotina</taxon>
        <taxon>Agaricomycetes</taxon>
        <taxon>Polyporales</taxon>
        <taxon>Laetiporus</taxon>
    </lineage>
</organism>
<dbReference type="EMBL" id="KV427638">
    <property type="protein sequence ID" value="KZT04155.1"/>
    <property type="molecule type" value="Genomic_DNA"/>
</dbReference>
<protein>
    <submittedName>
        <fullName evidence="2">Uncharacterized protein</fullName>
    </submittedName>
</protein>
<gene>
    <name evidence="2" type="ORF">LAESUDRAFT_728367</name>
</gene>
<dbReference type="RefSeq" id="XP_040761895.1">
    <property type="nucleotide sequence ID" value="XM_040909425.1"/>
</dbReference>
<accession>A0A165D4U5</accession>
<evidence type="ECO:0000256" key="1">
    <source>
        <dbReference type="SAM" id="MobiDB-lite"/>
    </source>
</evidence>
<sequence>MDRSGNPTTYMDGPHNVRLMMPQPIPPPESSYALRKGLWGSEGYQGLCERPRPVPNE</sequence>
<dbReference type="AlphaFoldDB" id="A0A165D4U5"/>